<dbReference type="Proteomes" id="UP000053105">
    <property type="component" value="Unassembled WGS sequence"/>
</dbReference>
<dbReference type="EMBL" id="KQ435889">
    <property type="protein sequence ID" value="KOX69478.1"/>
    <property type="molecule type" value="Genomic_DNA"/>
</dbReference>
<accession>A0A0N0U3Q2</accession>
<proteinExistence type="predicted"/>
<sequence length="79" mass="9055">MEQMFCSPLCIDHELAEVGDAHRLHTWKDLRDVDLLDKNLWLLALDALELALIYSDSHCVLSSQRIRKCIFLQSVQSGS</sequence>
<evidence type="ECO:0000313" key="1">
    <source>
        <dbReference type="EMBL" id="KOX69478.1"/>
    </source>
</evidence>
<protein>
    <submittedName>
        <fullName evidence="1">Uncharacterized protein</fullName>
    </submittedName>
</protein>
<dbReference type="AlphaFoldDB" id="A0A0N0U3Q2"/>
<evidence type="ECO:0000313" key="2">
    <source>
        <dbReference type="Proteomes" id="UP000053105"/>
    </source>
</evidence>
<keyword evidence="2" id="KW-1185">Reference proteome</keyword>
<reference evidence="1 2" key="1">
    <citation type="submission" date="2015-07" db="EMBL/GenBank/DDBJ databases">
        <title>The genome of Melipona quadrifasciata.</title>
        <authorList>
            <person name="Pan H."/>
            <person name="Kapheim K."/>
        </authorList>
    </citation>
    <scope>NUCLEOTIDE SEQUENCE [LARGE SCALE GENOMIC DNA]</scope>
    <source>
        <strain evidence="1">0111107301</strain>
        <tissue evidence="1">Whole body</tissue>
    </source>
</reference>
<name>A0A0N0U3Q2_9HYME</name>
<gene>
    <name evidence="1" type="ORF">WN51_06562</name>
</gene>
<organism evidence="1 2">
    <name type="scientific">Melipona quadrifasciata</name>
    <dbReference type="NCBI Taxonomy" id="166423"/>
    <lineage>
        <taxon>Eukaryota</taxon>
        <taxon>Metazoa</taxon>
        <taxon>Ecdysozoa</taxon>
        <taxon>Arthropoda</taxon>
        <taxon>Hexapoda</taxon>
        <taxon>Insecta</taxon>
        <taxon>Pterygota</taxon>
        <taxon>Neoptera</taxon>
        <taxon>Endopterygota</taxon>
        <taxon>Hymenoptera</taxon>
        <taxon>Apocrita</taxon>
        <taxon>Aculeata</taxon>
        <taxon>Apoidea</taxon>
        <taxon>Anthophila</taxon>
        <taxon>Apidae</taxon>
        <taxon>Melipona</taxon>
    </lineage>
</organism>